<dbReference type="Proteomes" id="UP000886998">
    <property type="component" value="Unassembled WGS sequence"/>
</dbReference>
<proteinExistence type="predicted"/>
<dbReference type="InterPro" id="IPR036397">
    <property type="entry name" value="RNaseH_sf"/>
</dbReference>
<dbReference type="GO" id="GO:0003676">
    <property type="term" value="F:nucleic acid binding"/>
    <property type="evidence" value="ECO:0007669"/>
    <property type="project" value="InterPro"/>
</dbReference>
<evidence type="ECO:0000313" key="2">
    <source>
        <dbReference type="Proteomes" id="UP000886998"/>
    </source>
</evidence>
<name>A0A8X7BYD4_9ARAC</name>
<keyword evidence="2" id="KW-1185">Reference proteome</keyword>
<dbReference type="EMBL" id="BMAV01005792">
    <property type="protein sequence ID" value="GFY47177.1"/>
    <property type="molecule type" value="Genomic_DNA"/>
</dbReference>
<dbReference type="AlphaFoldDB" id="A0A8X7BYD4"/>
<organism evidence="1 2">
    <name type="scientific">Trichonephila inaurata madagascariensis</name>
    <dbReference type="NCBI Taxonomy" id="2747483"/>
    <lineage>
        <taxon>Eukaryota</taxon>
        <taxon>Metazoa</taxon>
        <taxon>Ecdysozoa</taxon>
        <taxon>Arthropoda</taxon>
        <taxon>Chelicerata</taxon>
        <taxon>Arachnida</taxon>
        <taxon>Araneae</taxon>
        <taxon>Araneomorphae</taxon>
        <taxon>Entelegynae</taxon>
        <taxon>Araneoidea</taxon>
        <taxon>Nephilidae</taxon>
        <taxon>Trichonephila</taxon>
        <taxon>Trichonephila inaurata</taxon>
    </lineage>
</organism>
<gene>
    <name evidence="1" type="ORF">TNIN_68091</name>
</gene>
<sequence>MAGTRMRWRQQSLYKECRKPLERKFVRGHNGVHIIILAIEQKRKVLNWPLFIATEGVVLFHVNARLQSYTPELERFKWEQLDFPSYSLDILSSCDFKAFDSLKNNLKGKHLQILQQTHRRC</sequence>
<protein>
    <submittedName>
        <fullName evidence="1">Uncharacterized protein</fullName>
    </submittedName>
</protein>
<accession>A0A8X7BYD4</accession>
<dbReference type="Gene3D" id="3.30.420.10">
    <property type="entry name" value="Ribonuclease H-like superfamily/Ribonuclease H"/>
    <property type="match status" value="1"/>
</dbReference>
<comment type="caution">
    <text evidence="1">The sequence shown here is derived from an EMBL/GenBank/DDBJ whole genome shotgun (WGS) entry which is preliminary data.</text>
</comment>
<reference evidence="1" key="1">
    <citation type="submission" date="2020-08" db="EMBL/GenBank/DDBJ databases">
        <title>Multicomponent nature underlies the extraordinary mechanical properties of spider dragline silk.</title>
        <authorList>
            <person name="Kono N."/>
            <person name="Nakamura H."/>
            <person name="Mori M."/>
            <person name="Yoshida Y."/>
            <person name="Ohtoshi R."/>
            <person name="Malay A.D."/>
            <person name="Moran D.A.P."/>
            <person name="Tomita M."/>
            <person name="Numata K."/>
            <person name="Arakawa K."/>
        </authorList>
    </citation>
    <scope>NUCLEOTIDE SEQUENCE</scope>
</reference>
<evidence type="ECO:0000313" key="1">
    <source>
        <dbReference type="EMBL" id="GFY47177.1"/>
    </source>
</evidence>